<evidence type="ECO:0000313" key="3">
    <source>
        <dbReference type="Proteomes" id="UP000193978"/>
    </source>
</evidence>
<dbReference type="STRING" id="655015.B1812_01750"/>
<dbReference type="KEGG" id="mbry:B1812_01750"/>
<dbReference type="OrthoDB" id="9794557at2"/>
<proteinExistence type="predicted"/>
<keyword evidence="1" id="KW-0472">Membrane</keyword>
<dbReference type="RefSeq" id="WP_085770067.1">
    <property type="nucleotide sequence ID" value="NZ_AP027149.1"/>
</dbReference>
<protein>
    <submittedName>
        <fullName evidence="2">Uncharacterized protein</fullName>
    </submittedName>
</protein>
<feature type="transmembrane region" description="Helical" evidence="1">
    <location>
        <begin position="20"/>
        <end position="39"/>
    </location>
</feature>
<evidence type="ECO:0000256" key="1">
    <source>
        <dbReference type="SAM" id="Phobius"/>
    </source>
</evidence>
<dbReference type="AlphaFoldDB" id="A0A1W6MQY5"/>
<dbReference type="Proteomes" id="UP000193978">
    <property type="component" value="Chromosome"/>
</dbReference>
<evidence type="ECO:0000313" key="2">
    <source>
        <dbReference type="EMBL" id="ARN80011.1"/>
    </source>
</evidence>
<accession>A0A1W6MQY5</accession>
<gene>
    <name evidence="2" type="ORF">B1812_01750</name>
</gene>
<name>A0A1W6MQY5_9HYPH</name>
<keyword evidence="3" id="KW-1185">Reference proteome</keyword>
<dbReference type="EMBL" id="CP019948">
    <property type="protein sequence ID" value="ARN80011.1"/>
    <property type="molecule type" value="Genomic_DNA"/>
</dbReference>
<organism evidence="2 3">
    <name type="scientific">Methylocystis bryophila</name>
    <dbReference type="NCBI Taxonomy" id="655015"/>
    <lineage>
        <taxon>Bacteria</taxon>
        <taxon>Pseudomonadati</taxon>
        <taxon>Pseudomonadota</taxon>
        <taxon>Alphaproteobacteria</taxon>
        <taxon>Hyphomicrobiales</taxon>
        <taxon>Methylocystaceae</taxon>
        <taxon>Methylocystis</taxon>
    </lineage>
</organism>
<keyword evidence="1" id="KW-1133">Transmembrane helix</keyword>
<keyword evidence="1" id="KW-0812">Transmembrane</keyword>
<reference evidence="2 3" key="1">
    <citation type="submission" date="2017-02" db="EMBL/GenBank/DDBJ databases">
        <authorList>
            <person name="Peterson S.W."/>
        </authorList>
    </citation>
    <scope>NUCLEOTIDE SEQUENCE [LARGE SCALE GENOMIC DNA]</scope>
    <source>
        <strain evidence="2 3">S285</strain>
    </source>
</reference>
<sequence length="162" mass="18064">MSSTATGLFQRFWNLNWKLKIFVVLIAPITIFVVGLLLLDSFNYAVGERTGVISKLSQKGIACWTWEGQLAQPNFARSSAFGSGRNSPVDNTFDFSVPDPEARKQLENIPPGSSVALQYNQKLFVLDLPLPLMCRRRTQFEITGVRLAPALSPEQIPVRPPE</sequence>